<dbReference type="Proteomes" id="UP001226762">
    <property type="component" value="Unassembled WGS sequence"/>
</dbReference>
<dbReference type="PROSITE" id="PS51819">
    <property type="entry name" value="VOC"/>
    <property type="match status" value="1"/>
</dbReference>
<dbReference type="EMBL" id="JANHAX010000002">
    <property type="protein sequence ID" value="MDQ2089875.1"/>
    <property type="molecule type" value="Genomic_DNA"/>
</dbReference>
<protein>
    <submittedName>
        <fullName evidence="2">VOC family protein</fullName>
    </submittedName>
</protein>
<reference evidence="2" key="2">
    <citation type="submission" date="2023-02" db="EMBL/GenBank/DDBJ databases">
        <title>'Rhodoalgimonas zhirmunskyi' gen. nov., isolated from a red alga.</title>
        <authorList>
            <person name="Nedashkovskaya O.I."/>
            <person name="Otstavnykh N.Y."/>
            <person name="Bystritskaya E.P."/>
            <person name="Balabanova L.A."/>
            <person name="Isaeva M.P."/>
        </authorList>
    </citation>
    <scope>NUCLEOTIDE SEQUENCE</scope>
    <source>
        <strain evidence="2">KCTC 52189</strain>
    </source>
</reference>
<evidence type="ECO:0000313" key="2">
    <source>
        <dbReference type="EMBL" id="MDQ2089875.1"/>
    </source>
</evidence>
<reference evidence="2" key="1">
    <citation type="submission" date="2022-07" db="EMBL/GenBank/DDBJ databases">
        <authorList>
            <person name="Otstavnykh N."/>
            <person name="Isaeva M."/>
            <person name="Bystritskaya E."/>
        </authorList>
    </citation>
    <scope>NUCLEOTIDE SEQUENCE</scope>
    <source>
        <strain evidence="2">KCTC 52189</strain>
    </source>
</reference>
<dbReference type="AlphaFoldDB" id="A0AAE3WDR3"/>
<sequence>MERQGAMAAIEGQITWVYCDDLDTTSAFYADALGLTLWRDAGMARIFRTAPGAFIGVCRAFEDRVVNPAGGMITLLTDDVDGWYDRLKSRGVPLRGAPQEMAEFGIYSFFCEDPNGYVIEVQAFLDT</sequence>
<dbReference type="InterPro" id="IPR037523">
    <property type="entry name" value="VOC_core"/>
</dbReference>
<dbReference type="Pfam" id="PF00903">
    <property type="entry name" value="Glyoxalase"/>
    <property type="match status" value="1"/>
</dbReference>
<evidence type="ECO:0000259" key="1">
    <source>
        <dbReference type="PROSITE" id="PS51819"/>
    </source>
</evidence>
<feature type="domain" description="VOC" evidence="1">
    <location>
        <begin position="10"/>
        <end position="124"/>
    </location>
</feature>
<accession>A0AAE3WDR3</accession>
<organism evidence="2 3">
    <name type="scientific">Marimonas arenosa</name>
    <dbReference type="NCBI Taxonomy" id="1795305"/>
    <lineage>
        <taxon>Bacteria</taxon>
        <taxon>Pseudomonadati</taxon>
        <taxon>Pseudomonadota</taxon>
        <taxon>Alphaproteobacteria</taxon>
        <taxon>Rhodobacterales</taxon>
        <taxon>Paracoccaceae</taxon>
        <taxon>Marimonas</taxon>
    </lineage>
</organism>
<dbReference type="Gene3D" id="3.10.180.10">
    <property type="entry name" value="2,3-Dihydroxybiphenyl 1,2-Dioxygenase, domain 1"/>
    <property type="match status" value="1"/>
</dbReference>
<comment type="caution">
    <text evidence="2">The sequence shown here is derived from an EMBL/GenBank/DDBJ whole genome shotgun (WGS) entry which is preliminary data.</text>
</comment>
<dbReference type="RefSeq" id="WP_306735145.1">
    <property type="nucleotide sequence ID" value="NZ_JANHAX010000002.1"/>
</dbReference>
<name>A0AAE3WDR3_9RHOB</name>
<dbReference type="SUPFAM" id="SSF54593">
    <property type="entry name" value="Glyoxalase/Bleomycin resistance protein/Dihydroxybiphenyl dioxygenase"/>
    <property type="match status" value="1"/>
</dbReference>
<keyword evidence="3" id="KW-1185">Reference proteome</keyword>
<evidence type="ECO:0000313" key="3">
    <source>
        <dbReference type="Proteomes" id="UP001226762"/>
    </source>
</evidence>
<dbReference type="CDD" id="cd06587">
    <property type="entry name" value="VOC"/>
    <property type="match status" value="1"/>
</dbReference>
<gene>
    <name evidence="2" type="ORF">NO357_08200</name>
</gene>
<proteinExistence type="predicted"/>
<dbReference type="InterPro" id="IPR004360">
    <property type="entry name" value="Glyas_Fos-R_dOase_dom"/>
</dbReference>
<dbReference type="InterPro" id="IPR029068">
    <property type="entry name" value="Glyas_Bleomycin-R_OHBP_Dase"/>
</dbReference>